<dbReference type="Pfam" id="PF13855">
    <property type="entry name" value="LRR_8"/>
    <property type="match status" value="1"/>
</dbReference>
<dbReference type="Proteomes" id="UP000265200">
    <property type="component" value="Chromosome 16"/>
</dbReference>
<evidence type="ECO:0000256" key="4">
    <source>
        <dbReference type="SAM" id="Phobius"/>
    </source>
</evidence>
<name>A0A3P9J3F7_ORYLA</name>
<dbReference type="InterPro" id="IPR050541">
    <property type="entry name" value="LRR_TM_domain-containing"/>
</dbReference>
<dbReference type="InterPro" id="IPR001611">
    <property type="entry name" value="Leu-rich_rpt"/>
</dbReference>
<keyword evidence="4" id="KW-0812">Transmembrane</keyword>
<keyword evidence="1" id="KW-0433">Leucine-rich repeat</keyword>
<dbReference type="InterPro" id="IPR000483">
    <property type="entry name" value="Cys-rich_flank_reg_C"/>
</dbReference>
<dbReference type="PANTHER" id="PTHR24369:SF213">
    <property type="entry name" value="INSULIN LIKE GROWTH FACTOR BINDING PROTEIN ACID LABILE SUBUNIT"/>
    <property type="match status" value="1"/>
</dbReference>
<evidence type="ECO:0000313" key="7">
    <source>
        <dbReference type="Proteomes" id="UP000265200"/>
    </source>
</evidence>
<feature type="transmembrane region" description="Helical" evidence="4">
    <location>
        <begin position="6"/>
        <end position="25"/>
    </location>
</feature>
<reference evidence="6" key="4">
    <citation type="submission" date="2025-09" db="UniProtKB">
        <authorList>
            <consortium name="Ensembl"/>
        </authorList>
    </citation>
    <scope>IDENTIFICATION</scope>
    <source>
        <strain evidence="6">HSOK</strain>
    </source>
</reference>
<dbReference type="SMART" id="SM00082">
    <property type="entry name" value="LRRCT"/>
    <property type="match status" value="1"/>
</dbReference>
<dbReference type="InterPro" id="IPR003591">
    <property type="entry name" value="Leu-rich_rpt_typical-subtyp"/>
</dbReference>
<evidence type="ECO:0000256" key="1">
    <source>
        <dbReference type="ARBA" id="ARBA00022614"/>
    </source>
</evidence>
<organism evidence="6 7">
    <name type="scientific">Oryzias latipes</name>
    <name type="common">Japanese rice fish</name>
    <name type="synonym">Japanese killifish</name>
    <dbReference type="NCBI Taxonomy" id="8090"/>
    <lineage>
        <taxon>Eukaryota</taxon>
        <taxon>Metazoa</taxon>
        <taxon>Chordata</taxon>
        <taxon>Craniata</taxon>
        <taxon>Vertebrata</taxon>
        <taxon>Euteleostomi</taxon>
        <taxon>Actinopterygii</taxon>
        <taxon>Neopterygii</taxon>
        <taxon>Teleostei</taxon>
        <taxon>Neoteleostei</taxon>
        <taxon>Acanthomorphata</taxon>
        <taxon>Ovalentaria</taxon>
        <taxon>Atherinomorphae</taxon>
        <taxon>Beloniformes</taxon>
        <taxon>Adrianichthyidae</taxon>
        <taxon>Oryziinae</taxon>
        <taxon>Oryzias</taxon>
    </lineage>
</organism>
<dbReference type="PANTHER" id="PTHR24369">
    <property type="entry name" value="ANTIGEN BSP, PUTATIVE-RELATED"/>
    <property type="match status" value="1"/>
</dbReference>
<dbReference type="Gene3D" id="3.80.10.10">
    <property type="entry name" value="Ribonuclease Inhibitor"/>
    <property type="match status" value="2"/>
</dbReference>
<protein>
    <submittedName>
        <fullName evidence="6">Trophoblast glycoprotein-like</fullName>
    </submittedName>
</protein>
<evidence type="ECO:0000256" key="3">
    <source>
        <dbReference type="ARBA" id="ARBA00022737"/>
    </source>
</evidence>
<evidence type="ECO:0000256" key="2">
    <source>
        <dbReference type="ARBA" id="ARBA00022729"/>
    </source>
</evidence>
<dbReference type="SMART" id="SM00369">
    <property type="entry name" value="LRR_TYP"/>
    <property type="match status" value="3"/>
</dbReference>
<evidence type="ECO:0000313" key="6">
    <source>
        <dbReference type="Ensembl" id="ENSORLP00015026764.1"/>
    </source>
</evidence>
<sequence>DWRKWFPYLTMCVFAVFVFWGLLFFTPHQLSGCPLSCECFAVTSTVKCVSKSLLTVPKNIPGYARTLIFTGNHLHQIGPDSFKKITELASHTFSALTILRFLDLSANQLALIHPEALSIPDSPLQELNLSQALHNFTALTDLTTALRWGGLWGLLRLDLSGNHLALLPPGMFSYVPSLRQLLLSNNSLLAVYSGTFSELDRLGNIKILLGNNPYTCTCEIHEFVTWLNKSKAQVDVEAVRCSSPEDLNNSLLRGLTVQAVGCIVPVLSEVTDITLPTVYPPLFFICLQCFERCINKISFQEARGWRPIVEHNHSHFCTSFLFCLCKLLSVLHVMTVPSCHFFRLQGSISVLL</sequence>
<dbReference type="InterPro" id="IPR032675">
    <property type="entry name" value="LRR_dom_sf"/>
</dbReference>
<keyword evidence="4" id="KW-0472">Membrane</keyword>
<evidence type="ECO:0000259" key="5">
    <source>
        <dbReference type="SMART" id="SM00082"/>
    </source>
</evidence>
<feature type="domain" description="LRRCT" evidence="5">
    <location>
        <begin position="212"/>
        <end position="263"/>
    </location>
</feature>
<keyword evidence="2" id="KW-0732">Signal</keyword>
<dbReference type="AlphaFoldDB" id="A0A3P9J3F7"/>
<dbReference type="Ensembl" id="ENSORLT00015002046.1">
    <property type="protein sequence ID" value="ENSORLP00015026764.1"/>
    <property type="gene ID" value="ENSORLG00015008542.1"/>
</dbReference>
<proteinExistence type="predicted"/>
<keyword evidence="4" id="KW-1133">Transmembrane helix</keyword>
<reference evidence="6 7" key="2">
    <citation type="submission" date="2017-04" db="EMBL/GenBank/DDBJ databases">
        <title>CpG methylation of centromeres and impact of large insertions on vertebrate speciation.</title>
        <authorList>
            <person name="Ichikawa K."/>
            <person name="Yoshimura J."/>
            <person name="Morishita S."/>
        </authorList>
    </citation>
    <scope>NUCLEOTIDE SEQUENCE</scope>
    <source>
        <strain evidence="6 7">HSOK</strain>
    </source>
</reference>
<accession>A0A3P9J3F7</accession>
<reference key="1">
    <citation type="journal article" date="2007" name="Nature">
        <title>The medaka draft genome and insights into vertebrate genome evolution.</title>
        <authorList>
            <person name="Kasahara M."/>
            <person name="Naruse K."/>
            <person name="Sasaki S."/>
            <person name="Nakatani Y."/>
            <person name="Qu W."/>
            <person name="Ahsan B."/>
            <person name="Yamada T."/>
            <person name="Nagayasu Y."/>
            <person name="Doi K."/>
            <person name="Kasai Y."/>
            <person name="Jindo T."/>
            <person name="Kobayashi D."/>
            <person name="Shimada A."/>
            <person name="Toyoda A."/>
            <person name="Kuroki Y."/>
            <person name="Fujiyama A."/>
            <person name="Sasaki T."/>
            <person name="Shimizu A."/>
            <person name="Asakawa S."/>
            <person name="Shimizu N."/>
            <person name="Hashimoto S."/>
            <person name="Yang J."/>
            <person name="Lee Y."/>
            <person name="Matsushima K."/>
            <person name="Sugano S."/>
            <person name="Sakaizumi M."/>
            <person name="Narita T."/>
            <person name="Ohishi K."/>
            <person name="Haga S."/>
            <person name="Ohta F."/>
            <person name="Nomoto H."/>
            <person name="Nogata K."/>
            <person name="Morishita T."/>
            <person name="Endo T."/>
            <person name="Shin-I T."/>
            <person name="Takeda H."/>
            <person name="Morishita S."/>
            <person name="Kohara Y."/>
        </authorList>
    </citation>
    <scope>NUCLEOTIDE SEQUENCE [LARGE SCALE GENOMIC DNA]</scope>
    <source>
        <strain>Hd-rR</strain>
    </source>
</reference>
<dbReference type="SUPFAM" id="SSF52058">
    <property type="entry name" value="L domain-like"/>
    <property type="match status" value="1"/>
</dbReference>
<reference evidence="6" key="3">
    <citation type="submission" date="2025-08" db="UniProtKB">
        <authorList>
            <consortium name="Ensembl"/>
        </authorList>
    </citation>
    <scope>IDENTIFICATION</scope>
    <source>
        <strain evidence="6">HSOK</strain>
    </source>
</reference>
<keyword evidence="3" id="KW-0677">Repeat</keyword>